<dbReference type="SMART" id="SM00028">
    <property type="entry name" value="TPR"/>
    <property type="match status" value="4"/>
</dbReference>
<reference evidence="5 6" key="1">
    <citation type="journal article" date="2016" name="Nat. Commun.">
        <title>Thousands of microbial genomes shed light on interconnected biogeochemical processes in an aquifer system.</title>
        <authorList>
            <person name="Anantharaman K."/>
            <person name="Brown C.T."/>
            <person name="Hug L.A."/>
            <person name="Sharon I."/>
            <person name="Castelle C.J."/>
            <person name="Probst A.J."/>
            <person name="Thomas B.C."/>
            <person name="Singh A."/>
            <person name="Wilkins M.J."/>
            <person name="Karaoz U."/>
            <person name="Brodie E.L."/>
            <person name="Williams K.H."/>
            <person name="Hubbard S.S."/>
            <person name="Banfield J.F."/>
        </authorList>
    </citation>
    <scope>NUCLEOTIDE SEQUENCE [LARGE SCALE GENOMIC DNA]</scope>
</reference>
<dbReference type="PROSITE" id="PS50043">
    <property type="entry name" value="HTH_LUXR_2"/>
    <property type="match status" value="1"/>
</dbReference>
<evidence type="ECO:0000256" key="1">
    <source>
        <dbReference type="ARBA" id="ARBA00023015"/>
    </source>
</evidence>
<dbReference type="Gene3D" id="1.25.40.10">
    <property type="entry name" value="Tetratricopeptide repeat domain"/>
    <property type="match status" value="3"/>
</dbReference>
<dbReference type="PROSITE" id="PS00622">
    <property type="entry name" value="HTH_LUXR_1"/>
    <property type="match status" value="1"/>
</dbReference>
<dbReference type="PRINTS" id="PR00038">
    <property type="entry name" value="HTHLUXR"/>
</dbReference>
<dbReference type="SMART" id="SM00421">
    <property type="entry name" value="HTH_LUXR"/>
    <property type="match status" value="1"/>
</dbReference>
<name>A0A1F8B441_9BACT</name>
<keyword evidence="1" id="KW-0805">Transcription regulation</keyword>
<evidence type="ECO:0000313" key="6">
    <source>
        <dbReference type="Proteomes" id="UP000179018"/>
    </source>
</evidence>
<keyword evidence="2" id="KW-0238">DNA-binding</keyword>
<dbReference type="STRING" id="1802516.A3A75_00710"/>
<dbReference type="SUPFAM" id="SSF48452">
    <property type="entry name" value="TPR-like"/>
    <property type="match status" value="3"/>
</dbReference>
<evidence type="ECO:0000256" key="2">
    <source>
        <dbReference type="ARBA" id="ARBA00023125"/>
    </source>
</evidence>
<dbReference type="InterPro" id="IPR019734">
    <property type="entry name" value="TPR_rpt"/>
</dbReference>
<feature type="domain" description="HTH luxR-type" evidence="4">
    <location>
        <begin position="493"/>
        <end position="558"/>
    </location>
</feature>
<evidence type="ECO:0000259" key="4">
    <source>
        <dbReference type="PROSITE" id="PS50043"/>
    </source>
</evidence>
<dbReference type="PANTHER" id="PTHR44688:SF16">
    <property type="entry name" value="DNA-BINDING TRANSCRIPTIONAL ACTIVATOR DEVR_DOSR"/>
    <property type="match status" value="1"/>
</dbReference>
<organism evidence="5 6">
    <name type="scientific">Candidatus Woesebacteria bacterium RIFCSPLOWO2_01_FULL_39_10</name>
    <dbReference type="NCBI Taxonomy" id="1802516"/>
    <lineage>
        <taxon>Bacteria</taxon>
        <taxon>Candidatus Woeseibacteriota</taxon>
    </lineage>
</organism>
<dbReference type="SUPFAM" id="SSF46894">
    <property type="entry name" value="C-terminal effector domain of the bipartite response regulators"/>
    <property type="match status" value="1"/>
</dbReference>
<sequence>MQVDSTSYYNNFLQEGNQFLTKGAWKEALKRFKKALTQKETPEALEGIGNASWWLDDSKTAFAVRARAYKLYRQKGDRRGAARIATWLAWDYNAIRGELAVANGWIGRASRLLKGLALSPEHGWLAIREGATVLLSNSDTTTALKLAREAQKIGHSLKLIDLEIVGLSLRGLSLVSQGKVASGMKLLDEASAAVTGGETTDLLAISLSSCYLMFSCNRIRDFDRATQWCNRIKEFCKRYRIRPLFSLCRTQYADVLVWKGNWIEAENELKFAKEEMTIIRPGWLDETIVRLAELRRKQGRFDEAIKLFDEAKANPLSLVGLAQLNLDKDNPTVALNLVDRYLRHVPADNLTGRVAGLEIKIKVHLALGNLDEAKKTGKVLESITKKVSTFPLVGLNCYLQGLCLLAEKDYEKARISLEDAIYFYTRSGTPFEAAQARLNLAKSLFALSQLDTAEKEARAASEYFKNIGANFLSQQAALLLQDIVSKRSTSGNTKVRIGGLTKREVEVLRFIAEGLSNKEIATYLHLSQHTIHRHVANILTKLDLPSRAAAATFAARHQLL</sequence>
<dbReference type="CDD" id="cd06170">
    <property type="entry name" value="LuxR_C_like"/>
    <property type="match status" value="1"/>
</dbReference>
<dbReference type="Pfam" id="PF00196">
    <property type="entry name" value="GerE"/>
    <property type="match status" value="1"/>
</dbReference>
<comment type="caution">
    <text evidence="5">The sequence shown here is derived from an EMBL/GenBank/DDBJ whole genome shotgun (WGS) entry which is preliminary data.</text>
</comment>
<gene>
    <name evidence="5" type="ORF">A3A75_00710</name>
</gene>
<keyword evidence="3" id="KW-0804">Transcription</keyword>
<dbReference type="Proteomes" id="UP000179018">
    <property type="component" value="Unassembled WGS sequence"/>
</dbReference>
<evidence type="ECO:0000313" key="5">
    <source>
        <dbReference type="EMBL" id="OGM58792.1"/>
    </source>
</evidence>
<accession>A0A1F8B441</accession>
<dbReference type="InterPro" id="IPR016032">
    <property type="entry name" value="Sig_transdc_resp-reg_C-effctor"/>
</dbReference>
<dbReference type="InterPro" id="IPR036388">
    <property type="entry name" value="WH-like_DNA-bd_sf"/>
</dbReference>
<dbReference type="GO" id="GO:0003677">
    <property type="term" value="F:DNA binding"/>
    <property type="evidence" value="ECO:0007669"/>
    <property type="project" value="UniProtKB-KW"/>
</dbReference>
<dbReference type="GO" id="GO:0006355">
    <property type="term" value="P:regulation of DNA-templated transcription"/>
    <property type="evidence" value="ECO:0007669"/>
    <property type="project" value="InterPro"/>
</dbReference>
<dbReference type="InterPro" id="IPR000792">
    <property type="entry name" value="Tscrpt_reg_LuxR_C"/>
</dbReference>
<dbReference type="InterPro" id="IPR011990">
    <property type="entry name" value="TPR-like_helical_dom_sf"/>
</dbReference>
<dbReference type="AlphaFoldDB" id="A0A1F8B441"/>
<dbReference type="PANTHER" id="PTHR44688">
    <property type="entry name" value="DNA-BINDING TRANSCRIPTIONAL ACTIVATOR DEVR_DOSR"/>
    <property type="match status" value="1"/>
</dbReference>
<dbReference type="Pfam" id="PF13176">
    <property type="entry name" value="TPR_7"/>
    <property type="match status" value="1"/>
</dbReference>
<dbReference type="Gene3D" id="1.10.10.10">
    <property type="entry name" value="Winged helix-like DNA-binding domain superfamily/Winged helix DNA-binding domain"/>
    <property type="match status" value="1"/>
</dbReference>
<proteinExistence type="predicted"/>
<dbReference type="EMBL" id="MGHC01000031">
    <property type="protein sequence ID" value="OGM58792.1"/>
    <property type="molecule type" value="Genomic_DNA"/>
</dbReference>
<protein>
    <recommendedName>
        <fullName evidence="4">HTH luxR-type domain-containing protein</fullName>
    </recommendedName>
</protein>
<evidence type="ECO:0000256" key="3">
    <source>
        <dbReference type="ARBA" id="ARBA00023163"/>
    </source>
</evidence>